<protein>
    <submittedName>
        <fullName evidence="2">Uncharacterized protein</fullName>
    </submittedName>
</protein>
<feature type="compositionally biased region" description="Basic residues" evidence="1">
    <location>
        <begin position="145"/>
        <end position="155"/>
    </location>
</feature>
<dbReference type="AlphaFoldDB" id="W0FY52"/>
<proteinExistence type="predicted"/>
<reference evidence="2" key="1">
    <citation type="submission" date="2013-08" db="EMBL/GenBank/DDBJ databases">
        <title>Two distinct conjugal transfer systems on Streptomyces plasmid pZL1.</title>
        <authorList>
            <person name="Zhao L."/>
            <person name="Zhong L."/>
            <person name="Qin Z."/>
        </authorList>
    </citation>
    <scope>NUCLEOTIDE SEQUENCE</scope>
    <source>
        <strain evidence="2">14R-10</strain>
        <plasmid evidence="2">pZL1</plasmid>
    </source>
</reference>
<sequence length="282" mass="32150">MHRRRPGPEPTQESPAPMTQPPEAHKETPATPRDNPLMRPWYLPGAHLPDSAGPIWTCRTCTTPWPCPTAQPYLRPGQCSTRSETTQWKPCGATTQWERNGPRRWHIGPDCYTRKDALNALAEELHQHHMANPTYPPSHYYPEKPRRRRRQRPPYKHTPMGPGDIQPGTWLWVIPGGLHPGWGDIHLLAMLTALGTPYCEVWMDDTTVHRVRPEKLIVSDAGRQAAHAAGLTTLRQASGPRPRPLLPEWRWVDWTLAEHLAHQARHTVPTQEPVQNELFTLA</sequence>
<feature type="region of interest" description="Disordered" evidence="1">
    <location>
        <begin position="128"/>
        <end position="162"/>
    </location>
</feature>
<keyword evidence="2" id="KW-0614">Plasmid</keyword>
<feature type="region of interest" description="Disordered" evidence="1">
    <location>
        <begin position="1"/>
        <end position="37"/>
    </location>
</feature>
<organism evidence="2">
    <name type="scientific">Streptomyces sp. 14R-10</name>
    <dbReference type="NCBI Taxonomy" id="1442159"/>
    <lineage>
        <taxon>Bacteria</taxon>
        <taxon>Bacillati</taxon>
        <taxon>Actinomycetota</taxon>
        <taxon>Actinomycetes</taxon>
        <taxon>Kitasatosporales</taxon>
        <taxon>Streptomycetaceae</taxon>
        <taxon>Streptomyces</taxon>
    </lineage>
</organism>
<geneLocation type="plasmid" evidence="2">
    <name>pZL1</name>
</geneLocation>
<evidence type="ECO:0000313" key="2">
    <source>
        <dbReference type="EMBL" id="AHF46227.1"/>
    </source>
</evidence>
<gene>
    <name evidence="2" type="ORF">pZL1.62c</name>
</gene>
<accession>W0FY52</accession>
<dbReference type="EMBL" id="KF501372">
    <property type="protein sequence ID" value="AHF46227.1"/>
    <property type="molecule type" value="Genomic_DNA"/>
</dbReference>
<evidence type="ECO:0000256" key="1">
    <source>
        <dbReference type="SAM" id="MobiDB-lite"/>
    </source>
</evidence>
<name>W0FY52_9ACTN</name>